<dbReference type="InterPro" id="IPR036061">
    <property type="entry name" value="CheW-like_dom_sf"/>
</dbReference>
<dbReference type="Gene3D" id="2.30.30.40">
    <property type="entry name" value="SH3 Domains"/>
    <property type="match status" value="2"/>
</dbReference>
<evidence type="ECO:0000259" key="1">
    <source>
        <dbReference type="PROSITE" id="PS50851"/>
    </source>
</evidence>
<dbReference type="HOGENOM" id="CLU_040928_0_0_5"/>
<evidence type="ECO:0000313" key="2">
    <source>
        <dbReference type="EMBL" id="ABZ72431.1"/>
    </source>
</evidence>
<dbReference type="PROSITE" id="PS50851">
    <property type="entry name" value="CHEW"/>
    <property type="match status" value="3"/>
</dbReference>
<gene>
    <name evidence="2" type="ordered locus">Caul_3304</name>
</gene>
<dbReference type="SUPFAM" id="SSF50341">
    <property type="entry name" value="CheW-like"/>
    <property type="match status" value="3"/>
</dbReference>
<reference evidence="2" key="1">
    <citation type="submission" date="2008-01" db="EMBL/GenBank/DDBJ databases">
        <title>Complete sequence of chromosome of Caulobacter sp. K31.</title>
        <authorList>
            <consortium name="US DOE Joint Genome Institute"/>
            <person name="Copeland A."/>
            <person name="Lucas S."/>
            <person name="Lapidus A."/>
            <person name="Barry K."/>
            <person name="Glavina del Rio T."/>
            <person name="Dalin E."/>
            <person name="Tice H."/>
            <person name="Pitluck S."/>
            <person name="Bruce D."/>
            <person name="Goodwin L."/>
            <person name="Thompson L.S."/>
            <person name="Brettin T."/>
            <person name="Detter J.C."/>
            <person name="Han C."/>
            <person name="Schmutz J."/>
            <person name="Larimer F."/>
            <person name="Land M."/>
            <person name="Hauser L."/>
            <person name="Kyrpides N."/>
            <person name="Kim E."/>
            <person name="Stephens C."/>
            <person name="Richardson P."/>
        </authorList>
    </citation>
    <scope>NUCLEOTIDE SEQUENCE [LARGE SCALE GENOMIC DNA]</scope>
    <source>
        <strain evidence="2">K31</strain>
    </source>
</reference>
<dbReference type="Gene3D" id="2.40.50.180">
    <property type="entry name" value="CheA-289, Domain 4"/>
    <property type="match status" value="3"/>
</dbReference>
<dbReference type="PANTHER" id="PTHR22617">
    <property type="entry name" value="CHEMOTAXIS SENSOR HISTIDINE KINASE-RELATED"/>
    <property type="match status" value="1"/>
</dbReference>
<dbReference type="KEGG" id="cak:Caul_3304"/>
<dbReference type="InterPro" id="IPR002545">
    <property type="entry name" value="CheW-lke_dom"/>
</dbReference>
<dbReference type="Pfam" id="PF01584">
    <property type="entry name" value="CheW"/>
    <property type="match status" value="3"/>
</dbReference>
<dbReference type="AlphaFoldDB" id="B0T3W7"/>
<dbReference type="SMART" id="SM00260">
    <property type="entry name" value="CheW"/>
    <property type="match status" value="3"/>
</dbReference>
<accession>B0T3W7</accession>
<dbReference type="eggNOG" id="COG0835">
    <property type="taxonomic scope" value="Bacteria"/>
</dbReference>
<dbReference type="GO" id="GO:0006935">
    <property type="term" value="P:chemotaxis"/>
    <property type="evidence" value="ECO:0007669"/>
    <property type="project" value="InterPro"/>
</dbReference>
<dbReference type="STRING" id="366602.Caul_3304"/>
<dbReference type="GO" id="GO:0007165">
    <property type="term" value="P:signal transduction"/>
    <property type="evidence" value="ECO:0007669"/>
    <property type="project" value="InterPro"/>
</dbReference>
<name>B0T3W7_CAUSK</name>
<dbReference type="InterPro" id="IPR039315">
    <property type="entry name" value="CheW"/>
</dbReference>
<organism evidence="2">
    <name type="scientific">Caulobacter sp. (strain K31)</name>
    <dbReference type="NCBI Taxonomy" id="366602"/>
    <lineage>
        <taxon>Bacteria</taxon>
        <taxon>Pseudomonadati</taxon>
        <taxon>Pseudomonadota</taxon>
        <taxon>Alphaproteobacteria</taxon>
        <taxon>Caulobacterales</taxon>
        <taxon>Caulobacteraceae</taxon>
        <taxon>Caulobacter</taxon>
    </lineage>
</organism>
<feature type="domain" description="CheW-like" evidence="1">
    <location>
        <begin position="156"/>
        <end position="300"/>
    </location>
</feature>
<proteinExistence type="predicted"/>
<sequence length="479" mass="50871">MASAQTRHRLTVRAGGARVAMAAEGVAEVIRTPRITRMPHGPPGLLGVTHLRGLVLPVVSLGALLGVETPTDTTRVVVLRRDPPIGLAVDSIEALNAAGDDDADAQHGRLLLDDASGARWFDLDAALQDRFAAFRAAPRALEREVVAGATVAKAAQAAFLGFVLAGQDYALPLDAVAEVMAVPKAIAALPRTETLLIGVFELRDAVLPVVSLRALLGLEQRDAQADDRIVVVRIGGHRLALLVDQISIILRVPREAVGPAPALFNRASGEARIDSVLRLPDGRGLVSILAPERILADERVSQLLAEAADQKDIAMASPSSATTRERFLVIRLGDETYGLPIAAVDEVVRLPETLTRLPKAPAYVQGVMNLRGKVIPVIDQRQRFSVSGEAAGEARRVVVVTLGGLQAGFAVDAVARILEVEAGDLMPAPELSDGGGRLFDRAARVEREGDVILLIDPRALLERAEADLLRDLTAKTRAS</sequence>
<feature type="domain" description="CheW-like" evidence="1">
    <location>
        <begin position="6"/>
        <end position="146"/>
    </location>
</feature>
<dbReference type="GO" id="GO:0005829">
    <property type="term" value="C:cytosol"/>
    <property type="evidence" value="ECO:0007669"/>
    <property type="project" value="TreeGrafter"/>
</dbReference>
<dbReference type="OrthoDB" id="3291462at2"/>
<protein>
    <submittedName>
        <fullName evidence="2">CheW protein</fullName>
    </submittedName>
</protein>
<dbReference type="EMBL" id="CP000927">
    <property type="protein sequence ID" value="ABZ72431.1"/>
    <property type="molecule type" value="Genomic_DNA"/>
</dbReference>
<dbReference type="PANTHER" id="PTHR22617:SF23">
    <property type="entry name" value="CHEMOTAXIS PROTEIN CHEW"/>
    <property type="match status" value="1"/>
</dbReference>
<feature type="domain" description="CheW-like" evidence="1">
    <location>
        <begin position="324"/>
        <end position="466"/>
    </location>
</feature>